<dbReference type="InterPro" id="IPR011990">
    <property type="entry name" value="TPR-like_helical_dom_sf"/>
</dbReference>
<feature type="transmembrane region" description="Helical" evidence="2">
    <location>
        <begin position="413"/>
        <end position="433"/>
    </location>
</feature>
<dbReference type="Pfam" id="PF13424">
    <property type="entry name" value="TPR_12"/>
    <property type="match status" value="1"/>
</dbReference>
<name>A0A6N8J1G4_9BACT</name>
<gene>
    <name evidence="4" type="ORF">GO495_00315</name>
</gene>
<dbReference type="InterPro" id="IPR000792">
    <property type="entry name" value="Tscrpt_reg_LuxR_C"/>
</dbReference>
<dbReference type="OrthoDB" id="1090267at2"/>
<dbReference type="InterPro" id="IPR016032">
    <property type="entry name" value="Sig_transdc_resp-reg_C-effctor"/>
</dbReference>
<sequence length="618" mass="70606">MPTIRKRHILGIILILSCHLLKAQSILTDSLKDVLARKETTVENRIMATALLAKIAGNRDVKTGIGLDQQALVMSSTVKDPQYRSFIYGCLVHLYELNDSTQLARKAVDSAIWYADKSGNKASKGFAMYRKGWLQVMEEQPDSAMKNLLEALRYLDGQKAYNYECGIYYFIAGIYGDWNDPENELKYARLCLQKGLQAQTPDEICMGYQSLGSYFIIQYRKQSKSIQLDSALYYNRQALSIGLQQHERFVISSTLALVALNTANIYAEFYPDKKDSAIKYINTALSLAKETTQQEIVASCYGMLSDYSVAAGDYNQAEFLLHMSLEAIERFPSGSSVTKARIMQALSKVAEKKGDKAQALEYYKQYIDFYKTAFDAQQQATAKKLEAQYQSEKKEKELALLQQRADFNRKLNFFYICLAAAALFALIFFFRAYHFRLRASLQQSLLNETKAKQLELQLQLQAEATARLEAEQQLLQERQERLQNELLAGALQVEEKNELLQTLQKKITTHNSADPVLRQMDRIITDSRKMDEDFESAKSDFADLHPEFSTRLQEKAAESLTRLDLKYCAYIRMGLSNKEIASRLAVEAKSIRMARYRLKQKLNLQKEESLDTFLSTIV</sequence>
<dbReference type="InterPro" id="IPR036388">
    <property type="entry name" value="WH-like_DNA-bd_sf"/>
</dbReference>
<dbReference type="Proteomes" id="UP000468388">
    <property type="component" value="Unassembled WGS sequence"/>
</dbReference>
<evidence type="ECO:0000313" key="5">
    <source>
        <dbReference type="Proteomes" id="UP000468388"/>
    </source>
</evidence>
<keyword evidence="1" id="KW-0175">Coiled coil</keyword>
<dbReference type="AlphaFoldDB" id="A0A6N8J1G4"/>
<dbReference type="RefSeq" id="WP_157297716.1">
    <property type="nucleotide sequence ID" value="NZ_BAAAZB010000005.1"/>
</dbReference>
<evidence type="ECO:0000313" key="4">
    <source>
        <dbReference type="EMBL" id="MVT39010.1"/>
    </source>
</evidence>
<dbReference type="Gene3D" id="1.10.10.10">
    <property type="entry name" value="Winged helix-like DNA-binding domain superfamily/Winged helix DNA-binding domain"/>
    <property type="match status" value="1"/>
</dbReference>
<feature type="coiled-coil region" evidence="1">
    <location>
        <begin position="375"/>
        <end position="404"/>
    </location>
</feature>
<keyword evidence="2" id="KW-0812">Transmembrane</keyword>
<dbReference type="EMBL" id="WRXO01000001">
    <property type="protein sequence ID" value="MVT39010.1"/>
    <property type="molecule type" value="Genomic_DNA"/>
</dbReference>
<keyword evidence="2" id="KW-0472">Membrane</keyword>
<keyword evidence="2" id="KW-1133">Transmembrane helix</keyword>
<accession>A0A6N8J1G4</accession>
<dbReference type="GO" id="GO:0003677">
    <property type="term" value="F:DNA binding"/>
    <property type="evidence" value="ECO:0007669"/>
    <property type="project" value="InterPro"/>
</dbReference>
<dbReference type="PROSITE" id="PS51257">
    <property type="entry name" value="PROKAR_LIPOPROTEIN"/>
    <property type="match status" value="1"/>
</dbReference>
<dbReference type="Gene3D" id="1.25.40.10">
    <property type="entry name" value="Tetratricopeptide repeat domain"/>
    <property type="match status" value="2"/>
</dbReference>
<dbReference type="PROSITE" id="PS00622">
    <property type="entry name" value="HTH_LUXR_1"/>
    <property type="match status" value="1"/>
</dbReference>
<dbReference type="SUPFAM" id="SSF48452">
    <property type="entry name" value="TPR-like"/>
    <property type="match status" value="2"/>
</dbReference>
<keyword evidence="5" id="KW-1185">Reference proteome</keyword>
<evidence type="ECO:0000256" key="1">
    <source>
        <dbReference type="SAM" id="Coils"/>
    </source>
</evidence>
<evidence type="ECO:0000256" key="2">
    <source>
        <dbReference type="SAM" id="Phobius"/>
    </source>
</evidence>
<feature type="coiled-coil region" evidence="1">
    <location>
        <begin position="451"/>
        <end position="513"/>
    </location>
</feature>
<feature type="domain" description="HTH luxR-type" evidence="3">
    <location>
        <begin position="574"/>
        <end position="601"/>
    </location>
</feature>
<proteinExistence type="predicted"/>
<dbReference type="SUPFAM" id="SSF46894">
    <property type="entry name" value="C-terminal effector domain of the bipartite response regulators"/>
    <property type="match status" value="1"/>
</dbReference>
<reference evidence="4 5" key="1">
    <citation type="submission" date="2019-12" db="EMBL/GenBank/DDBJ databases">
        <title>The draft genomic sequence of strain Chitinophaga oryziterrae JCM 16595.</title>
        <authorList>
            <person name="Zhang X."/>
        </authorList>
    </citation>
    <scope>NUCLEOTIDE SEQUENCE [LARGE SCALE GENOMIC DNA]</scope>
    <source>
        <strain evidence="4 5">JCM 16595</strain>
    </source>
</reference>
<comment type="caution">
    <text evidence="4">The sequence shown here is derived from an EMBL/GenBank/DDBJ whole genome shotgun (WGS) entry which is preliminary data.</text>
</comment>
<protein>
    <submittedName>
        <fullName evidence="4">LuxR family transcriptional regulator</fullName>
    </submittedName>
</protein>
<dbReference type="GO" id="GO:0006355">
    <property type="term" value="P:regulation of DNA-templated transcription"/>
    <property type="evidence" value="ECO:0007669"/>
    <property type="project" value="InterPro"/>
</dbReference>
<organism evidence="4 5">
    <name type="scientific">Chitinophaga oryziterrae</name>
    <dbReference type="NCBI Taxonomy" id="1031224"/>
    <lineage>
        <taxon>Bacteria</taxon>
        <taxon>Pseudomonadati</taxon>
        <taxon>Bacteroidota</taxon>
        <taxon>Chitinophagia</taxon>
        <taxon>Chitinophagales</taxon>
        <taxon>Chitinophagaceae</taxon>
        <taxon>Chitinophaga</taxon>
    </lineage>
</organism>
<evidence type="ECO:0000259" key="3">
    <source>
        <dbReference type="PROSITE" id="PS00622"/>
    </source>
</evidence>